<reference evidence="3" key="5">
    <citation type="journal article" date="2021" name="G3 (Bethesda)">
        <title>Aegilops tauschii genome assembly Aet v5.0 features greater sequence contiguity and improved annotation.</title>
        <authorList>
            <person name="Wang L."/>
            <person name="Zhu T."/>
            <person name="Rodriguez J.C."/>
            <person name="Deal K.R."/>
            <person name="Dubcovsky J."/>
            <person name="McGuire P.E."/>
            <person name="Lux T."/>
            <person name="Spannagl M."/>
            <person name="Mayer K.F.X."/>
            <person name="Baldrich P."/>
            <person name="Meyers B.C."/>
            <person name="Huo N."/>
            <person name="Gu Y.Q."/>
            <person name="Zhou H."/>
            <person name="Devos K.M."/>
            <person name="Bennetzen J.L."/>
            <person name="Unver T."/>
            <person name="Budak H."/>
            <person name="Gulick P.J."/>
            <person name="Galiba G."/>
            <person name="Kalapos B."/>
            <person name="Nelson D.R."/>
            <person name="Li P."/>
            <person name="You F.M."/>
            <person name="Luo M.C."/>
            <person name="Dvorak J."/>
        </authorList>
    </citation>
    <scope>NUCLEOTIDE SEQUENCE [LARGE SCALE GENOMIC DNA]</scope>
    <source>
        <strain evidence="3">cv. AL8/78</strain>
    </source>
</reference>
<sequence>AGAAGSRRKSSGGPKKKKKKQQPEPWPEEISLNQYALVRTYLLKSITGIGYLAFTWSTVVLLGGFVTALGKKDFWSLTFISMMQAAGSVISSY</sequence>
<evidence type="ECO:0000256" key="1">
    <source>
        <dbReference type="SAM" id="MobiDB-lite"/>
    </source>
</evidence>
<dbReference type="PANTHER" id="PTHR33115:SF77">
    <property type="entry name" value="CONDENSIN COMPLEX SUBUNIT 1 C-TERMINAL DOMAIN-CONTAINING PROTEIN"/>
    <property type="match status" value="1"/>
</dbReference>
<evidence type="ECO:0000256" key="2">
    <source>
        <dbReference type="SAM" id="Phobius"/>
    </source>
</evidence>
<dbReference type="EnsemblPlants" id="AET7Gv20003700.1">
    <property type="protein sequence ID" value="AET7Gv20003700.1"/>
    <property type="gene ID" value="AET7Gv20003700"/>
</dbReference>
<reference evidence="4" key="2">
    <citation type="journal article" date="2017" name="Nat. Plants">
        <title>The Aegilops tauschii genome reveals multiple impacts of transposons.</title>
        <authorList>
            <person name="Zhao G."/>
            <person name="Zou C."/>
            <person name="Li K."/>
            <person name="Wang K."/>
            <person name="Li T."/>
            <person name="Gao L."/>
            <person name="Zhang X."/>
            <person name="Wang H."/>
            <person name="Yang Z."/>
            <person name="Liu X."/>
            <person name="Jiang W."/>
            <person name="Mao L."/>
            <person name="Kong X."/>
            <person name="Jiao Y."/>
            <person name="Jia J."/>
        </authorList>
    </citation>
    <scope>NUCLEOTIDE SEQUENCE [LARGE SCALE GENOMIC DNA]</scope>
    <source>
        <strain evidence="4">cv. AL8/78</strain>
    </source>
</reference>
<dbReference type="PANTHER" id="PTHR33115">
    <property type="entry name" value="ARM REPEAT SUPERFAMILY PROTEIN"/>
    <property type="match status" value="1"/>
</dbReference>
<name>A0A453Q8W5_AEGTS</name>
<feature type="region of interest" description="Disordered" evidence="1">
    <location>
        <begin position="1"/>
        <end position="26"/>
    </location>
</feature>
<dbReference type="AlphaFoldDB" id="A0A453Q8W5"/>
<dbReference type="Proteomes" id="UP000015105">
    <property type="component" value="Chromosome 7D"/>
</dbReference>
<organism evidence="3 4">
    <name type="scientific">Aegilops tauschii subsp. strangulata</name>
    <name type="common">Goatgrass</name>
    <dbReference type="NCBI Taxonomy" id="200361"/>
    <lineage>
        <taxon>Eukaryota</taxon>
        <taxon>Viridiplantae</taxon>
        <taxon>Streptophyta</taxon>
        <taxon>Embryophyta</taxon>
        <taxon>Tracheophyta</taxon>
        <taxon>Spermatophyta</taxon>
        <taxon>Magnoliopsida</taxon>
        <taxon>Liliopsida</taxon>
        <taxon>Poales</taxon>
        <taxon>Poaceae</taxon>
        <taxon>BOP clade</taxon>
        <taxon>Pooideae</taxon>
        <taxon>Triticodae</taxon>
        <taxon>Triticeae</taxon>
        <taxon>Triticinae</taxon>
        <taxon>Aegilops</taxon>
    </lineage>
</organism>
<keyword evidence="2" id="KW-0812">Transmembrane</keyword>
<evidence type="ECO:0000313" key="3">
    <source>
        <dbReference type="EnsemblPlants" id="AET7Gv20003700.1"/>
    </source>
</evidence>
<keyword evidence="2" id="KW-0472">Membrane</keyword>
<evidence type="ECO:0000313" key="4">
    <source>
        <dbReference type="Proteomes" id="UP000015105"/>
    </source>
</evidence>
<proteinExistence type="predicted"/>
<keyword evidence="2" id="KW-1133">Transmembrane helix</keyword>
<reference evidence="4" key="1">
    <citation type="journal article" date="2014" name="Science">
        <title>Ancient hybridizations among the ancestral genomes of bread wheat.</title>
        <authorList>
            <consortium name="International Wheat Genome Sequencing Consortium,"/>
            <person name="Marcussen T."/>
            <person name="Sandve S.R."/>
            <person name="Heier L."/>
            <person name="Spannagl M."/>
            <person name="Pfeifer M."/>
            <person name="Jakobsen K.S."/>
            <person name="Wulff B.B."/>
            <person name="Steuernagel B."/>
            <person name="Mayer K.F."/>
            <person name="Olsen O.A."/>
        </authorList>
    </citation>
    <scope>NUCLEOTIDE SEQUENCE [LARGE SCALE GENOMIC DNA]</scope>
    <source>
        <strain evidence="4">cv. AL8/78</strain>
    </source>
</reference>
<dbReference type="Gramene" id="AET7Gv20003700.1">
    <property type="protein sequence ID" value="AET7Gv20003700.1"/>
    <property type="gene ID" value="AET7Gv20003700"/>
</dbReference>
<reference evidence="3" key="4">
    <citation type="submission" date="2019-03" db="UniProtKB">
        <authorList>
            <consortium name="EnsemblPlants"/>
        </authorList>
    </citation>
    <scope>IDENTIFICATION</scope>
</reference>
<feature type="transmembrane region" description="Helical" evidence="2">
    <location>
        <begin position="49"/>
        <end position="68"/>
    </location>
</feature>
<reference evidence="3" key="3">
    <citation type="journal article" date="2017" name="Nature">
        <title>Genome sequence of the progenitor of the wheat D genome Aegilops tauschii.</title>
        <authorList>
            <person name="Luo M.C."/>
            <person name="Gu Y.Q."/>
            <person name="Puiu D."/>
            <person name="Wang H."/>
            <person name="Twardziok S.O."/>
            <person name="Deal K.R."/>
            <person name="Huo N."/>
            <person name="Zhu T."/>
            <person name="Wang L."/>
            <person name="Wang Y."/>
            <person name="McGuire P.E."/>
            <person name="Liu S."/>
            <person name="Long H."/>
            <person name="Ramasamy R.K."/>
            <person name="Rodriguez J.C."/>
            <person name="Van S.L."/>
            <person name="Yuan L."/>
            <person name="Wang Z."/>
            <person name="Xia Z."/>
            <person name="Xiao L."/>
            <person name="Anderson O.D."/>
            <person name="Ouyang S."/>
            <person name="Liang Y."/>
            <person name="Zimin A.V."/>
            <person name="Pertea G."/>
            <person name="Qi P."/>
            <person name="Bennetzen J.L."/>
            <person name="Dai X."/>
            <person name="Dawson M.W."/>
            <person name="Muller H.G."/>
            <person name="Kugler K."/>
            <person name="Rivarola-Duarte L."/>
            <person name="Spannagl M."/>
            <person name="Mayer K.F.X."/>
            <person name="Lu F.H."/>
            <person name="Bevan M.W."/>
            <person name="Leroy P."/>
            <person name="Li P."/>
            <person name="You F.M."/>
            <person name="Sun Q."/>
            <person name="Liu Z."/>
            <person name="Lyons E."/>
            <person name="Wicker T."/>
            <person name="Salzberg S.L."/>
            <person name="Devos K.M."/>
            <person name="Dvorak J."/>
        </authorList>
    </citation>
    <scope>NUCLEOTIDE SEQUENCE [LARGE SCALE GENOMIC DNA]</scope>
    <source>
        <strain evidence="3">cv. AL8/78</strain>
    </source>
</reference>
<dbReference type="STRING" id="200361.A0A453Q8W5"/>
<feature type="compositionally biased region" description="Basic residues" evidence="1">
    <location>
        <begin position="1"/>
        <end position="20"/>
    </location>
</feature>
<protein>
    <submittedName>
        <fullName evidence="3">Uncharacterized protein</fullName>
    </submittedName>
</protein>
<accession>A0A453Q8W5</accession>
<keyword evidence="4" id="KW-1185">Reference proteome</keyword>